<dbReference type="Gramene" id="ONK63345">
    <property type="protein sequence ID" value="ONK63345"/>
    <property type="gene ID" value="A4U43_C07F14090"/>
</dbReference>
<reference evidence="10" key="1">
    <citation type="journal article" date="2017" name="Nat. Commun.">
        <title>The asparagus genome sheds light on the origin and evolution of a young Y chromosome.</title>
        <authorList>
            <person name="Harkess A."/>
            <person name="Zhou J."/>
            <person name="Xu C."/>
            <person name="Bowers J.E."/>
            <person name="Van der Hulst R."/>
            <person name="Ayyampalayam S."/>
            <person name="Mercati F."/>
            <person name="Riccardi P."/>
            <person name="McKain M.R."/>
            <person name="Kakrana A."/>
            <person name="Tang H."/>
            <person name="Ray J."/>
            <person name="Groenendijk J."/>
            <person name="Arikit S."/>
            <person name="Mathioni S.M."/>
            <person name="Nakano M."/>
            <person name="Shan H."/>
            <person name="Telgmann-Rauber A."/>
            <person name="Kanno A."/>
            <person name="Yue Z."/>
            <person name="Chen H."/>
            <person name="Li W."/>
            <person name="Chen Y."/>
            <person name="Xu X."/>
            <person name="Zhang Y."/>
            <person name="Luo S."/>
            <person name="Chen H."/>
            <person name="Gao J."/>
            <person name="Mao Z."/>
            <person name="Pires J.C."/>
            <person name="Luo M."/>
            <person name="Kudrna D."/>
            <person name="Wing R.A."/>
            <person name="Meyers B.C."/>
            <person name="Yi K."/>
            <person name="Kong H."/>
            <person name="Lavrijsen P."/>
            <person name="Sunseri F."/>
            <person name="Falavigna A."/>
            <person name="Ye Y."/>
            <person name="Leebens-Mack J.H."/>
            <person name="Chen G."/>
        </authorList>
    </citation>
    <scope>NUCLEOTIDE SEQUENCE [LARGE SCALE GENOMIC DNA]</scope>
    <source>
        <strain evidence="10">cv. DH0086</strain>
    </source>
</reference>
<evidence type="ECO:0000256" key="5">
    <source>
        <dbReference type="ARBA" id="ARBA00051067"/>
    </source>
</evidence>
<evidence type="ECO:0000256" key="1">
    <source>
        <dbReference type="ARBA" id="ARBA00004721"/>
    </source>
</evidence>
<dbReference type="InterPro" id="IPR000073">
    <property type="entry name" value="AB_hydrolase_1"/>
</dbReference>
<keyword evidence="3" id="KW-0378">Hydrolase</keyword>
<dbReference type="FunFam" id="3.40.50.1820:FF:000161">
    <property type="entry name" value="Epoxide hydrolase"/>
    <property type="match status" value="1"/>
</dbReference>
<dbReference type="PRINTS" id="PR00412">
    <property type="entry name" value="EPOXHYDRLASE"/>
</dbReference>
<dbReference type="OMA" id="NWEITAP"/>
<evidence type="ECO:0000256" key="7">
    <source>
        <dbReference type="ARBA" id="ARBA00093212"/>
    </source>
</evidence>
<evidence type="ECO:0000313" key="10">
    <source>
        <dbReference type="Proteomes" id="UP000243459"/>
    </source>
</evidence>
<comment type="pathway">
    <text evidence="1">Secondary metabolite biosynthesis; terpenoid biosynthesis.</text>
</comment>
<dbReference type="Gene3D" id="3.40.50.1820">
    <property type="entry name" value="alpha/beta hydrolase"/>
    <property type="match status" value="1"/>
</dbReference>
<proteinExistence type="inferred from homology"/>
<name>A0A5P1EBT4_ASPOF</name>
<accession>A0A5P1EBT4</accession>
<dbReference type="Proteomes" id="UP000243459">
    <property type="component" value="Chromosome 7"/>
</dbReference>
<protein>
    <recommendedName>
        <fullName evidence="2">soluble epoxide hydrolase</fullName>
        <ecNumber evidence="2">3.3.2.10</ecNumber>
    </recommendedName>
</protein>
<comment type="similarity">
    <text evidence="4">Belongs to the AB hydrolase superfamily. Epoxide hydrolase family.</text>
</comment>
<dbReference type="InterPro" id="IPR029058">
    <property type="entry name" value="AB_hydrolase_fold"/>
</dbReference>
<dbReference type="SUPFAM" id="SSF53474">
    <property type="entry name" value="alpha/beta-Hydrolases"/>
    <property type="match status" value="1"/>
</dbReference>
<dbReference type="EC" id="3.3.2.10" evidence="2"/>
<evidence type="ECO:0000256" key="3">
    <source>
        <dbReference type="ARBA" id="ARBA00022801"/>
    </source>
</evidence>
<organism evidence="9 10">
    <name type="scientific">Asparagus officinalis</name>
    <name type="common">Garden asparagus</name>
    <dbReference type="NCBI Taxonomy" id="4686"/>
    <lineage>
        <taxon>Eukaryota</taxon>
        <taxon>Viridiplantae</taxon>
        <taxon>Streptophyta</taxon>
        <taxon>Embryophyta</taxon>
        <taxon>Tracheophyta</taxon>
        <taxon>Spermatophyta</taxon>
        <taxon>Magnoliopsida</taxon>
        <taxon>Liliopsida</taxon>
        <taxon>Asparagales</taxon>
        <taxon>Asparagaceae</taxon>
        <taxon>Asparagoideae</taxon>
        <taxon>Asparagus</taxon>
    </lineage>
</organism>
<dbReference type="AlphaFoldDB" id="A0A5P1EBT4"/>
<dbReference type="EMBL" id="CM007387">
    <property type="protein sequence ID" value="ONK63345.1"/>
    <property type="molecule type" value="Genomic_DNA"/>
</dbReference>
<dbReference type="Pfam" id="PF00561">
    <property type="entry name" value="Abhydrolase_1"/>
    <property type="match status" value="1"/>
</dbReference>
<dbReference type="PANTHER" id="PTHR43329">
    <property type="entry name" value="EPOXIDE HYDROLASE"/>
    <property type="match status" value="1"/>
</dbReference>
<comment type="catalytic activity">
    <reaction evidence="7">
        <text>(24S)-24,25-epoxycucurbitadienol + H2O = (24R)-24,25-dihydroxycucurbitadienol</text>
        <dbReference type="Rhea" id="RHEA:81855"/>
        <dbReference type="ChEBI" id="CHEBI:15377"/>
        <dbReference type="ChEBI" id="CHEBI:229949"/>
        <dbReference type="ChEBI" id="CHEBI:229950"/>
    </reaction>
    <physiologicalReaction direction="left-to-right" evidence="7">
        <dbReference type="Rhea" id="RHEA:81856"/>
    </physiologicalReaction>
</comment>
<evidence type="ECO:0000256" key="4">
    <source>
        <dbReference type="ARBA" id="ARBA00038334"/>
    </source>
</evidence>
<comment type="function">
    <text evidence="6">Epoxide hydrolase involved in the biosynthesis of cucurbitacin and mogroside tetracyclic triterpene natural products (e.g. siamenoside I and mogrosides IV, V and VI). Cucurbitacins have cytotoxic properties and exhibit deterrent taste as a defense barrier against herbivores. Mogrosides are nonsugar highly oxygenated compounds used as high-intensity zero-calorie sweeteners; they also possess pharmacological properties such as regulating immunity, lowering blood sugar and lipid levels, protecting the liver, and acting as antioxidants and antitumor agents. Catalyzes the hydrolysis of aromatic epoxide-containing substrates, such as the conversion of 24,25-epoxycucurbitadienol to 24,25-dihydroxycucurbitadienol.</text>
</comment>
<dbReference type="PRINTS" id="PR00111">
    <property type="entry name" value="ABHYDROLASE"/>
</dbReference>
<dbReference type="InterPro" id="IPR000639">
    <property type="entry name" value="Epox_hydrolase-like"/>
</dbReference>
<evidence type="ECO:0000256" key="6">
    <source>
        <dbReference type="ARBA" id="ARBA00058358"/>
    </source>
</evidence>
<evidence type="ECO:0000259" key="8">
    <source>
        <dbReference type="Pfam" id="PF00561"/>
    </source>
</evidence>
<feature type="domain" description="AB hydrolase-1" evidence="8">
    <location>
        <begin position="27"/>
        <end position="149"/>
    </location>
</feature>
<comment type="catalytic activity">
    <reaction evidence="5">
        <text>an epoxide + H2O = an ethanediol</text>
        <dbReference type="Rhea" id="RHEA:19037"/>
        <dbReference type="ChEBI" id="CHEBI:15377"/>
        <dbReference type="ChEBI" id="CHEBI:32955"/>
        <dbReference type="ChEBI" id="CHEBI:140594"/>
        <dbReference type="EC" id="3.3.2.10"/>
    </reaction>
    <physiologicalReaction direction="left-to-right" evidence="5">
        <dbReference type="Rhea" id="RHEA:19038"/>
    </physiologicalReaction>
</comment>
<evidence type="ECO:0000313" key="9">
    <source>
        <dbReference type="EMBL" id="ONK63345.1"/>
    </source>
</evidence>
<evidence type="ECO:0000256" key="2">
    <source>
        <dbReference type="ARBA" id="ARBA00013006"/>
    </source>
</evidence>
<dbReference type="GO" id="GO:0004301">
    <property type="term" value="F:epoxide hydrolase activity"/>
    <property type="evidence" value="ECO:0007669"/>
    <property type="project" value="UniProtKB-EC"/>
</dbReference>
<keyword evidence="10" id="KW-1185">Reference proteome</keyword>
<gene>
    <name evidence="9" type="ORF">A4U43_C07F14090</name>
</gene>
<sequence>MADGEIAHRTVAVNGISMHVAEKGDGPVVLLIHGFPELWYAWRHQIVGLAGLGYRCVAPDLRGYGDTQVPGDVNDYTVFQIVGDLVALIDSLGQEKVLVVGHDWGAMLAWNLCLFRPDKVKALVALSVPFTPRNPARKTIESLRATYGDDYYICRFQEPGAIESEFARLGTSLVLKKFFTYRNPGPLFIPKEGWGSPSEQITLPPWLSEDDISYYESKFDKSGFTGGVNYYRCLDSNTFTNDGSLSSDHNADENRQGSQVDTCRNKNFSSGIELPYKANPLSRQSARLLAKRIYKMDDEEEGEEGEEEGLSKCIGKELKKLLQCHSHCK</sequence>